<protein>
    <recommendedName>
        <fullName evidence="2">MIF4G domain-containing protein</fullName>
    </recommendedName>
</protein>
<feature type="compositionally biased region" description="Polar residues" evidence="1">
    <location>
        <begin position="202"/>
        <end position="217"/>
    </location>
</feature>
<dbReference type="EMBL" id="MU167319">
    <property type="protein sequence ID" value="KAG0143427.1"/>
    <property type="molecule type" value="Genomic_DNA"/>
</dbReference>
<dbReference type="SMART" id="SM00543">
    <property type="entry name" value="MIF4G"/>
    <property type="match status" value="1"/>
</dbReference>
<evidence type="ECO:0000256" key="1">
    <source>
        <dbReference type="SAM" id="MobiDB-lite"/>
    </source>
</evidence>
<evidence type="ECO:0000313" key="4">
    <source>
        <dbReference type="Proteomes" id="UP000886653"/>
    </source>
</evidence>
<comment type="caution">
    <text evidence="3">The sequence shown here is derived from an EMBL/GenBank/DDBJ whole genome shotgun (WGS) entry which is preliminary data.</text>
</comment>
<feature type="compositionally biased region" description="Basic and acidic residues" evidence="1">
    <location>
        <begin position="170"/>
        <end position="180"/>
    </location>
</feature>
<dbReference type="InterPro" id="IPR050781">
    <property type="entry name" value="CWC22_splicing_factor"/>
</dbReference>
<dbReference type="Proteomes" id="UP000886653">
    <property type="component" value="Unassembled WGS sequence"/>
</dbReference>
<dbReference type="InterPro" id="IPR003890">
    <property type="entry name" value="MIF4G-like_typ-3"/>
</dbReference>
<reference evidence="3" key="1">
    <citation type="submission" date="2013-11" db="EMBL/GenBank/DDBJ databases">
        <title>Genome sequence of the fusiform rust pathogen reveals effectors for host alternation and coevolution with pine.</title>
        <authorList>
            <consortium name="DOE Joint Genome Institute"/>
            <person name="Smith K."/>
            <person name="Pendleton A."/>
            <person name="Kubisiak T."/>
            <person name="Anderson C."/>
            <person name="Salamov A."/>
            <person name="Aerts A."/>
            <person name="Riley R."/>
            <person name="Clum A."/>
            <person name="Lindquist E."/>
            <person name="Ence D."/>
            <person name="Campbell M."/>
            <person name="Kronenberg Z."/>
            <person name="Feau N."/>
            <person name="Dhillon B."/>
            <person name="Hamelin R."/>
            <person name="Burleigh J."/>
            <person name="Smith J."/>
            <person name="Yandell M."/>
            <person name="Nelson C."/>
            <person name="Grigoriev I."/>
            <person name="Davis J."/>
        </authorList>
    </citation>
    <scope>NUCLEOTIDE SEQUENCE</scope>
    <source>
        <strain evidence="3">G11</strain>
    </source>
</reference>
<dbReference type="AlphaFoldDB" id="A0A9P6ND71"/>
<feature type="region of interest" description="Disordered" evidence="1">
    <location>
        <begin position="17"/>
        <end position="114"/>
    </location>
</feature>
<dbReference type="GO" id="GO:0003723">
    <property type="term" value="F:RNA binding"/>
    <property type="evidence" value="ECO:0007669"/>
    <property type="project" value="InterPro"/>
</dbReference>
<gene>
    <name evidence="3" type="ORF">CROQUDRAFT_48804</name>
</gene>
<accession>A0A9P6ND71</accession>
<feature type="compositionally biased region" description="Basic and acidic residues" evidence="1">
    <location>
        <begin position="104"/>
        <end position="114"/>
    </location>
</feature>
<proteinExistence type="predicted"/>
<evidence type="ECO:0000259" key="2">
    <source>
        <dbReference type="SMART" id="SM00543"/>
    </source>
</evidence>
<evidence type="ECO:0000313" key="3">
    <source>
        <dbReference type="EMBL" id="KAG0143427.1"/>
    </source>
</evidence>
<organism evidence="3 4">
    <name type="scientific">Cronartium quercuum f. sp. fusiforme G11</name>
    <dbReference type="NCBI Taxonomy" id="708437"/>
    <lineage>
        <taxon>Eukaryota</taxon>
        <taxon>Fungi</taxon>
        <taxon>Dikarya</taxon>
        <taxon>Basidiomycota</taxon>
        <taxon>Pucciniomycotina</taxon>
        <taxon>Pucciniomycetes</taxon>
        <taxon>Pucciniales</taxon>
        <taxon>Coleosporiaceae</taxon>
        <taxon>Cronartium</taxon>
    </lineage>
</organism>
<dbReference type="InterPro" id="IPR016024">
    <property type="entry name" value="ARM-type_fold"/>
</dbReference>
<sequence>RFKTGLTLPPQITAELIALGHPPPTSSSSSSRVSSRKPHRTPNCQTREKSAQPIHTKTTKVKPKSKSIIKPDPPTQPTTALGKLVARQDAKTSVIPKSKKRKQRSSEEDIEDKRIAWLERELGLGNSSSNGKRKLRQEFEEDGLEDLFDGLEALDKLVENLQQPVSLSDDEPKAARKKDVSDDESEWSGCHGEIVTDDDNETQPILDTTQSSSTLQPSGEEILDPKIEAPKELSENLQNSASTSAPTRYIPPHLRQKEVSSNDSTTNLKPQLDPRLRRQLMGILNRVSPTTIPTCLESLSGLYRSHPRAIVTEGLIEVILELIGSHDELGASLAVTYSALIAAICRGGIEVSGVEIGWAPNFISSLSLRLCTIYQKSDSNSFNSGKTGINLLGFISHLYFFQVIGCPLVYDIVRLLINEGLNEARVEGLLVLLKNAGPRLRHDDPVALKEIVQMAQANKGEGAQASSRTKFMFETLLDLKNNKIRKEAQAASSAVENLKETLKKYLSGVAKKSSTSSEPLQLTLKDLKEAEKRGKWWLIGAAWDGDPLLELESKSTTAADTNEALVRLAKQQGMNTDVRRSVFTTLMTAEDYVDASEKLDRLGLTAIQQREIIRVLLHCLGNLVCHIRSRLHFNSHSGISFGNLVRLKLEGGRC</sequence>
<feature type="non-terminal residue" evidence="3">
    <location>
        <position position="1"/>
    </location>
</feature>
<dbReference type="OrthoDB" id="361797at2759"/>
<dbReference type="PANTHER" id="PTHR18034:SF4">
    <property type="entry name" value="NUCLEOLAR MIF4G DOMAIN-CONTAINING PROTEIN 1"/>
    <property type="match status" value="1"/>
</dbReference>
<dbReference type="Gene3D" id="1.25.40.180">
    <property type="match status" value="1"/>
</dbReference>
<name>A0A9P6ND71_9BASI</name>
<dbReference type="Pfam" id="PF02854">
    <property type="entry name" value="MIF4G"/>
    <property type="match status" value="1"/>
</dbReference>
<feature type="compositionally biased region" description="Basic residues" evidence="1">
    <location>
        <begin position="57"/>
        <end position="67"/>
    </location>
</feature>
<keyword evidence="4" id="KW-1185">Reference proteome</keyword>
<feature type="region of interest" description="Disordered" evidence="1">
    <location>
        <begin position="162"/>
        <end position="219"/>
    </location>
</feature>
<dbReference type="PANTHER" id="PTHR18034">
    <property type="entry name" value="CELL CYCLE CONTROL PROTEIN CWF22-RELATED"/>
    <property type="match status" value="1"/>
</dbReference>
<feature type="domain" description="MIF4G" evidence="2">
    <location>
        <begin position="277"/>
        <end position="483"/>
    </location>
</feature>
<dbReference type="GO" id="GO:0042274">
    <property type="term" value="P:ribosomal small subunit biogenesis"/>
    <property type="evidence" value="ECO:0007669"/>
    <property type="project" value="TreeGrafter"/>
</dbReference>
<dbReference type="SUPFAM" id="SSF48371">
    <property type="entry name" value="ARM repeat"/>
    <property type="match status" value="1"/>
</dbReference>
<dbReference type="GO" id="GO:0005730">
    <property type="term" value="C:nucleolus"/>
    <property type="evidence" value="ECO:0007669"/>
    <property type="project" value="TreeGrafter"/>
</dbReference>